<evidence type="ECO:0000313" key="3">
    <source>
        <dbReference type="EMBL" id="RTR29224.1"/>
    </source>
</evidence>
<evidence type="ECO:0000256" key="2">
    <source>
        <dbReference type="SAM" id="Coils"/>
    </source>
</evidence>
<dbReference type="EMBL" id="RXNT01000013">
    <property type="protein sequence ID" value="RTR29224.1"/>
    <property type="molecule type" value="Genomic_DNA"/>
</dbReference>
<dbReference type="OrthoDB" id="2366053at2"/>
<dbReference type="PANTHER" id="PTHR31088:SF6">
    <property type="entry name" value="PHAGE SHOCK PROTEIN A"/>
    <property type="match status" value="1"/>
</dbReference>
<dbReference type="AlphaFoldDB" id="A0A431W124"/>
<comment type="caution">
    <text evidence="3">The sequence shown here is derived from an EMBL/GenBank/DDBJ whole genome shotgun (WGS) entry which is preliminary data.</text>
</comment>
<evidence type="ECO:0000313" key="4">
    <source>
        <dbReference type="Proteomes" id="UP000271374"/>
    </source>
</evidence>
<dbReference type="RefSeq" id="WP_126409805.1">
    <property type="nucleotide sequence ID" value="NZ_RXNT01000013.1"/>
</dbReference>
<protein>
    <submittedName>
        <fullName evidence="3">PspA/IM30 family protein</fullName>
    </submittedName>
</protein>
<comment type="similarity">
    <text evidence="1">Belongs to the PspA/Vipp/IM30 family.</text>
</comment>
<keyword evidence="2" id="KW-0175">Coiled coil</keyword>
<reference evidence="3 4" key="1">
    <citation type="submission" date="2018-12" db="EMBL/GenBank/DDBJ databases">
        <title>Bacillus yapensis draft genome sequence.</title>
        <authorList>
            <person name="Yu L."/>
            <person name="Xu X."/>
            <person name="Tang X."/>
        </authorList>
    </citation>
    <scope>NUCLEOTIDE SEQUENCE [LARGE SCALE GENOMIC DNA]</scope>
    <source>
        <strain evidence="3 4">XXST-01</strain>
    </source>
</reference>
<dbReference type="InterPro" id="IPR007157">
    <property type="entry name" value="PspA_VIPP1"/>
</dbReference>
<sequence>MTNLLTRIKNTVLADLNEALDHKEKKNPIALLNQYLRECEQETEKVRKLIERQYRLKDEFAREYQQAADLAEKRKSQADIAAKAGEQELHQFAFQEASHYEERATRLKNMLSEATAELQNLENRYEEMKHKLKDMHLRRMELMGRENVSRANQRINRVINNDDFSDKSYSKFVEIDSYLERLEKEVTQSYNQNTIDVRIAELEKSMKKEEKLLNE</sequence>
<feature type="coiled-coil region" evidence="2">
    <location>
        <begin position="97"/>
        <end position="138"/>
    </location>
</feature>
<dbReference type="Pfam" id="PF04012">
    <property type="entry name" value="PspA_IM30"/>
    <property type="match status" value="1"/>
</dbReference>
<evidence type="ECO:0000256" key="1">
    <source>
        <dbReference type="ARBA" id="ARBA00043985"/>
    </source>
</evidence>
<organism evidence="3 4">
    <name type="scientific">Bacillus yapensis</name>
    <dbReference type="NCBI Taxonomy" id="2492960"/>
    <lineage>
        <taxon>Bacteria</taxon>
        <taxon>Bacillati</taxon>
        <taxon>Bacillota</taxon>
        <taxon>Bacilli</taxon>
        <taxon>Bacillales</taxon>
        <taxon>Bacillaceae</taxon>
        <taxon>Bacillus</taxon>
    </lineage>
</organism>
<gene>
    <name evidence="3" type="ORF">EKG37_15955</name>
</gene>
<dbReference type="Proteomes" id="UP000271374">
    <property type="component" value="Unassembled WGS sequence"/>
</dbReference>
<proteinExistence type="inferred from homology"/>
<name>A0A431W124_9BACI</name>
<accession>A0A431W124</accession>
<keyword evidence="4" id="KW-1185">Reference proteome</keyword>
<dbReference type="PANTHER" id="PTHR31088">
    <property type="entry name" value="MEMBRANE-ASSOCIATED PROTEIN VIPP1, CHLOROPLASTIC"/>
    <property type="match status" value="1"/>
</dbReference>